<feature type="transmembrane region" description="Helical" evidence="2">
    <location>
        <begin position="322"/>
        <end position="340"/>
    </location>
</feature>
<accession>A0A0A0BRL5</accession>
<feature type="transmembrane region" description="Helical" evidence="2">
    <location>
        <begin position="46"/>
        <end position="68"/>
    </location>
</feature>
<dbReference type="AlphaFoldDB" id="A0A0A0BRL5"/>
<evidence type="ECO:0000313" key="3">
    <source>
        <dbReference type="EMBL" id="KGM09724.1"/>
    </source>
</evidence>
<keyword evidence="4" id="KW-1185">Reference proteome</keyword>
<feature type="transmembrane region" description="Helical" evidence="2">
    <location>
        <begin position="532"/>
        <end position="552"/>
    </location>
</feature>
<evidence type="ECO:0000313" key="4">
    <source>
        <dbReference type="Proteomes" id="UP000029839"/>
    </source>
</evidence>
<feature type="region of interest" description="Disordered" evidence="1">
    <location>
        <begin position="1"/>
        <end position="23"/>
    </location>
</feature>
<proteinExistence type="predicted"/>
<evidence type="ECO:0000256" key="1">
    <source>
        <dbReference type="SAM" id="MobiDB-lite"/>
    </source>
</evidence>
<feature type="transmembrane region" description="Helical" evidence="2">
    <location>
        <begin position="185"/>
        <end position="208"/>
    </location>
</feature>
<sequence length="560" mass="58107">MTAPVAASALPTSPHAAARAPRGSGVDLTGTAHLLRFVLRRDRVRLAVWVGSITLMYVYFVGALSALYTTPAERQSRAAIMGTPVSTMMAGPGYGLDDYTIGAMLSNEIIGWVAIALAILNVMQVVRNTRAEEESGRAELVRAGVVGRNAQAAAAFVAVVLVDALIGLLTTGVMIGGGLEAPDSLAVGLSTALVGVVFAAVGVVVAQVTEHARGATGLGLAVLGVVYMARAFGDMQATHGSWLSWTSPIGWAQQMRAFVDLRWWPLALHVVLVVVVLAVGVALASRRDLGAGLVAQRPGRAQAAPALRSPFALAWRQQRTALLWWTVGLGLMWTASGTYLEGVEEMFTEVAATSPEVLELFGGREQLVGGFLAVMVLFGMLLAAGYGIAAVLRARAEESAGRLEPMLALPVSRGRWLGAQLGVATLGTVVLAVTTALTLWLGAALVGITDPGLGTHVEAAVAYLPGLAVYLGLTAALYAWVPRAAAPLPWALLAFGFVAGVFGPLLDLPSAVTAVDPFAAVPRVPVEDLGAGSLPVLAVVAAGLWALAFVGFRRRDLPVG</sequence>
<dbReference type="Proteomes" id="UP000029839">
    <property type="component" value="Unassembled WGS sequence"/>
</dbReference>
<name>A0A0A0BRL5_9CELL</name>
<keyword evidence="2" id="KW-1133">Transmembrane helix</keyword>
<protein>
    <submittedName>
        <fullName evidence="3">Anibiotic ABC transporter efflux pump</fullName>
    </submittedName>
</protein>
<reference evidence="3 4" key="1">
    <citation type="submission" date="2013-08" db="EMBL/GenBank/DDBJ databases">
        <title>Genome sequencing of Cellulomonas carbonis T26.</title>
        <authorList>
            <person name="Chen F."/>
            <person name="Li Y."/>
            <person name="Wang G."/>
        </authorList>
    </citation>
    <scope>NUCLEOTIDE SEQUENCE [LARGE SCALE GENOMIC DNA]</scope>
    <source>
        <strain evidence="3 4">T26</strain>
    </source>
</reference>
<keyword evidence="2" id="KW-0812">Transmembrane</keyword>
<feature type="transmembrane region" description="Helical" evidence="2">
    <location>
        <begin position="421"/>
        <end position="448"/>
    </location>
</feature>
<organism evidence="3 4">
    <name type="scientific">Cellulomonas carbonis T26</name>
    <dbReference type="NCBI Taxonomy" id="947969"/>
    <lineage>
        <taxon>Bacteria</taxon>
        <taxon>Bacillati</taxon>
        <taxon>Actinomycetota</taxon>
        <taxon>Actinomycetes</taxon>
        <taxon>Micrococcales</taxon>
        <taxon>Cellulomonadaceae</taxon>
        <taxon>Cellulomonas</taxon>
    </lineage>
</organism>
<reference evidence="3 4" key="2">
    <citation type="journal article" date="2015" name="Stand. Genomic Sci.">
        <title>Draft genome sequence of Cellulomonas carbonis T26(T) and comparative analysis of six Cellulomonas genomes.</title>
        <authorList>
            <person name="Zhuang W."/>
            <person name="Zhang S."/>
            <person name="Xia X."/>
            <person name="Wang G."/>
        </authorList>
    </citation>
    <scope>NUCLEOTIDE SEQUENCE [LARGE SCALE GENOMIC DNA]</scope>
    <source>
        <strain evidence="3 4">T26</strain>
    </source>
</reference>
<keyword evidence="2" id="KW-0472">Membrane</keyword>
<dbReference type="EMBL" id="AXCY01000080">
    <property type="protein sequence ID" value="KGM09724.1"/>
    <property type="molecule type" value="Genomic_DNA"/>
</dbReference>
<dbReference type="OrthoDB" id="2014935at2"/>
<feature type="transmembrane region" description="Helical" evidence="2">
    <location>
        <begin position="460"/>
        <end position="481"/>
    </location>
</feature>
<feature type="transmembrane region" description="Helical" evidence="2">
    <location>
        <begin position="488"/>
        <end position="506"/>
    </location>
</feature>
<comment type="caution">
    <text evidence="3">The sequence shown here is derived from an EMBL/GenBank/DDBJ whole genome shotgun (WGS) entry which is preliminary data.</text>
</comment>
<feature type="transmembrane region" description="Helical" evidence="2">
    <location>
        <begin position="215"/>
        <end position="233"/>
    </location>
</feature>
<gene>
    <name evidence="3" type="ORF">N868_09465</name>
</gene>
<evidence type="ECO:0000256" key="2">
    <source>
        <dbReference type="SAM" id="Phobius"/>
    </source>
</evidence>
<feature type="transmembrane region" description="Helical" evidence="2">
    <location>
        <begin position="367"/>
        <end position="392"/>
    </location>
</feature>
<dbReference type="RefSeq" id="WP_052426383.1">
    <property type="nucleotide sequence ID" value="NZ_AXCY01000080.1"/>
</dbReference>
<feature type="transmembrane region" description="Helical" evidence="2">
    <location>
        <begin position="152"/>
        <end position="179"/>
    </location>
</feature>
<feature type="transmembrane region" description="Helical" evidence="2">
    <location>
        <begin position="263"/>
        <end position="284"/>
    </location>
</feature>
<feature type="transmembrane region" description="Helical" evidence="2">
    <location>
        <begin position="99"/>
        <end position="120"/>
    </location>
</feature>